<evidence type="ECO:0000313" key="1">
    <source>
        <dbReference type="EMBL" id="TNV82749.1"/>
    </source>
</evidence>
<protein>
    <submittedName>
        <fullName evidence="1">Uncharacterized protein</fullName>
    </submittedName>
</protein>
<dbReference type="AlphaFoldDB" id="A0A8J8NYX0"/>
<name>A0A8J8NYX0_HALGN</name>
<dbReference type="EMBL" id="RRYP01004589">
    <property type="protein sequence ID" value="TNV82749.1"/>
    <property type="molecule type" value="Genomic_DNA"/>
</dbReference>
<keyword evidence="2" id="KW-1185">Reference proteome</keyword>
<gene>
    <name evidence="1" type="ORF">FGO68_gene2760</name>
</gene>
<organism evidence="1 2">
    <name type="scientific">Halteria grandinella</name>
    <dbReference type="NCBI Taxonomy" id="5974"/>
    <lineage>
        <taxon>Eukaryota</taxon>
        <taxon>Sar</taxon>
        <taxon>Alveolata</taxon>
        <taxon>Ciliophora</taxon>
        <taxon>Intramacronucleata</taxon>
        <taxon>Spirotrichea</taxon>
        <taxon>Stichotrichia</taxon>
        <taxon>Sporadotrichida</taxon>
        <taxon>Halteriidae</taxon>
        <taxon>Halteria</taxon>
    </lineage>
</organism>
<comment type="caution">
    <text evidence="1">The sequence shown here is derived from an EMBL/GenBank/DDBJ whole genome shotgun (WGS) entry which is preliminary data.</text>
</comment>
<sequence length="245" mass="28194">MSNSYSLEDLKQHLIQRIEEEAVNKIHELLLQEQHSQPSHHSSYILEKENTMESVPIMYQMVNSNGKGRQPFTRYEQADSLINSLKKSRETQKQQHQANMKVESREFIPEKLKQTISIPPQSGFQIPSPHNIRVPTFTQEQPRLPAKTVLTPADKEFLCKYRMLCQKGPRVVVEDSSPAKLEEQKPYNFIDFATTSAVSDVICFALDDDDDDKCSKDDIRRVLLSSFTHTKNSHHHSSIFGTSHD</sequence>
<proteinExistence type="predicted"/>
<dbReference type="Proteomes" id="UP000785679">
    <property type="component" value="Unassembled WGS sequence"/>
</dbReference>
<reference evidence="1" key="1">
    <citation type="submission" date="2019-06" db="EMBL/GenBank/DDBJ databases">
        <authorList>
            <person name="Zheng W."/>
        </authorList>
    </citation>
    <scope>NUCLEOTIDE SEQUENCE</scope>
    <source>
        <strain evidence="1">QDHG01</strain>
    </source>
</reference>
<accession>A0A8J8NYX0</accession>
<evidence type="ECO:0000313" key="2">
    <source>
        <dbReference type="Proteomes" id="UP000785679"/>
    </source>
</evidence>